<dbReference type="EMBL" id="JAUEPS010000025">
    <property type="protein sequence ID" value="KAK0455497.1"/>
    <property type="molecule type" value="Genomic_DNA"/>
</dbReference>
<dbReference type="GeneID" id="85357133"/>
<dbReference type="AlphaFoldDB" id="A0AA39K6J9"/>
<evidence type="ECO:0000313" key="1">
    <source>
        <dbReference type="EMBL" id="KAK0455497.1"/>
    </source>
</evidence>
<comment type="caution">
    <text evidence="1">The sequence shown here is derived from an EMBL/GenBank/DDBJ whole genome shotgun (WGS) entry which is preliminary data.</text>
</comment>
<dbReference type="RefSeq" id="XP_060329007.1">
    <property type="nucleotide sequence ID" value="XM_060473585.1"/>
</dbReference>
<organism evidence="1 2">
    <name type="scientific">Armillaria tabescens</name>
    <name type="common">Ringless honey mushroom</name>
    <name type="synonym">Agaricus tabescens</name>
    <dbReference type="NCBI Taxonomy" id="1929756"/>
    <lineage>
        <taxon>Eukaryota</taxon>
        <taxon>Fungi</taxon>
        <taxon>Dikarya</taxon>
        <taxon>Basidiomycota</taxon>
        <taxon>Agaricomycotina</taxon>
        <taxon>Agaricomycetes</taxon>
        <taxon>Agaricomycetidae</taxon>
        <taxon>Agaricales</taxon>
        <taxon>Marasmiineae</taxon>
        <taxon>Physalacriaceae</taxon>
        <taxon>Desarmillaria</taxon>
    </lineage>
</organism>
<name>A0AA39K6J9_ARMTA</name>
<dbReference type="Proteomes" id="UP001175211">
    <property type="component" value="Unassembled WGS sequence"/>
</dbReference>
<accession>A0AA39K6J9</accession>
<proteinExistence type="predicted"/>
<gene>
    <name evidence="1" type="ORF">EV420DRAFT_1553931</name>
</gene>
<sequence>MEPLGLALFFRISCASARKPIPHFSSVNYTIKLVRYSSILLQYYQLSPSIDHDSEFSRDYLLPGLRAPTRCKEILVRYLAVRCANSLRLFCEGWYSSSLSLASLLRFFAVAIGKHKRTNLSPLFLAGFAFSASWSTLTFFERACESILPLFLVLG</sequence>
<reference evidence="1" key="1">
    <citation type="submission" date="2023-06" db="EMBL/GenBank/DDBJ databases">
        <authorList>
            <consortium name="Lawrence Berkeley National Laboratory"/>
            <person name="Ahrendt S."/>
            <person name="Sahu N."/>
            <person name="Indic B."/>
            <person name="Wong-Bajracharya J."/>
            <person name="Merenyi Z."/>
            <person name="Ke H.-M."/>
            <person name="Monk M."/>
            <person name="Kocsube S."/>
            <person name="Drula E."/>
            <person name="Lipzen A."/>
            <person name="Balint B."/>
            <person name="Henrissat B."/>
            <person name="Andreopoulos B."/>
            <person name="Martin F.M."/>
            <person name="Harder C.B."/>
            <person name="Rigling D."/>
            <person name="Ford K.L."/>
            <person name="Foster G.D."/>
            <person name="Pangilinan J."/>
            <person name="Papanicolaou A."/>
            <person name="Barry K."/>
            <person name="LaButti K."/>
            <person name="Viragh M."/>
            <person name="Koriabine M."/>
            <person name="Yan M."/>
            <person name="Riley R."/>
            <person name="Champramary S."/>
            <person name="Plett K.L."/>
            <person name="Tsai I.J."/>
            <person name="Slot J."/>
            <person name="Sipos G."/>
            <person name="Plett J."/>
            <person name="Nagy L.G."/>
            <person name="Grigoriev I.V."/>
        </authorList>
    </citation>
    <scope>NUCLEOTIDE SEQUENCE</scope>
    <source>
        <strain evidence="1">CCBAS 213</strain>
    </source>
</reference>
<evidence type="ECO:0000313" key="2">
    <source>
        <dbReference type="Proteomes" id="UP001175211"/>
    </source>
</evidence>
<protein>
    <submittedName>
        <fullName evidence="1">Uncharacterized protein</fullName>
    </submittedName>
</protein>
<keyword evidence="2" id="KW-1185">Reference proteome</keyword>